<dbReference type="PROSITE" id="PS00061">
    <property type="entry name" value="ADH_SHORT"/>
    <property type="match status" value="1"/>
</dbReference>
<name>A0A2Z4JDH6_9ACTN</name>
<accession>A0A2Z4JDH6</accession>
<dbReference type="GO" id="GO:0008667">
    <property type="term" value="F:2,3-dihydro-2,3-dihydroxybenzoate dehydrogenase activity"/>
    <property type="evidence" value="ECO:0007669"/>
    <property type="project" value="UniProtKB-UniRule"/>
</dbReference>
<evidence type="ECO:0000256" key="6">
    <source>
        <dbReference type="ARBA" id="ARBA00066334"/>
    </source>
</evidence>
<evidence type="ECO:0000313" key="11">
    <source>
        <dbReference type="Proteomes" id="UP000249616"/>
    </source>
</evidence>
<dbReference type="PANTHER" id="PTHR43669">
    <property type="entry name" value="5-KETO-D-GLUCONATE 5-REDUCTASE"/>
    <property type="match status" value="1"/>
</dbReference>
<evidence type="ECO:0000256" key="1">
    <source>
        <dbReference type="ARBA" id="ARBA00004924"/>
    </source>
</evidence>
<dbReference type="SUPFAM" id="SSF51735">
    <property type="entry name" value="NAD(P)-binding Rossmann-fold domains"/>
    <property type="match status" value="1"/>
</dbReference>
<dbReference type="InterPro" id="IPR057326">
    <property type="entry name" value="KR_dom"/>
</dbReference>
<dbReference type="Pfam" id="PF13561">
    <property type="entry name" value="adh_short_C2"/>
    <property type="match status" value="1"/>
</dbReference>
<evidence type="ECO:0000256" key="5">
    <source>
        <dbReference type="ARBA" id="ARBA00052874"/>
    </source>
</evidence>
<evidence type="ECO:0000313" key="10">
    <source>
        <dbReference type="EMBL" id="AWW42808.1"/>
    </source>
</evidence>
<reference evidence="10 11" key="1">
    <citation type="journal article" date="2019" name="Int. J. Syst. Evol. Microbiol.">
        <title>Streptomyces cadmiisoli sp. nov., a novel actinomycete isolated from cadmium-contaminated soil.</title>
        <authorList>
            <person name="Li K."/>
            <person name="Tang X."/>
            <person name="Zhao J."/>
            <person name="Guo Y."/>
            <person name="Tang Y."/>
            <person name="Gao J."/>
        </authorList>
    </citation>
    <scope>NUCLEOTIDE SEQUENCE [LARGE SCALE GENOMIC DNA]</scope>
    <source>
        <strain evidence="10 11">ZFG47</strain>
    </source>
</reference>
<dbReference type="Gene3D" id="3.40.50.720">
    <property type="entry name" value="NAD(P)-binding Rossmann-like Domain"/>
    <property type="match status" value="1"/>
</dbReference>
<protein>
    <recommendedName>
        <fullName evidence="7 8">2,3-dihydro-2,3-dihydroxybenzoate dehydrogenase</fullName>
        <ecNumber evidence="6 8">1.3.1.28</ecNumber>
    </recommendedName>
</protein>
<comment type="catalytic activity">
    <reaction evidence="5">
        <text>(2S,3S)-2,3-dihydroxy-2,3-dihydrobenzoate + NAD(+) = 2,3-dihydroxybenzoate + NADH + H(+)</text>
        <dbReference type="Rhea" id="RHEA:23824"/>
        <dbReference type="ChEBI" id="CHEBI:15378"/>
        <dbReference type="ChEBI" id="CHEBI:36654"/>
        <dbReference type="ChEBI" id="CHEBI:57540"/>
        <dbReference type="ChEBI" id="CHEBI:57945"/>
        <dbReference type="ChEBI" id="CHEBI:58764"/>
        <dbReference type="EC" id="1.3.1.28"/>
    </reaction>
</comment>
<dbReference type="InterPro" id="IPR003560">
    <property type="entry name" value="DHB_DH"/>
</dbReference>
<dbReference type="InterPro" id="IPR036291">
    <property type="entry name" value="NAD(P)-bd_dom_sf"/>
</dbReference>
<dbReference type="EC" id="1.3.1.28" evidence="6 8"/>
<evidence type="ECO:0000256" key="7">
    <source>
        <dbReference type="ARBA" id="ARBA00067530"/>
    </source>
</evidence>
<dbReference type="InterPro" id="IPR020904">
    <property type="entry name" value="Sc_DH/Rdtase_CS"/>
</dbReference>
<dbReference type="KEGG" id="scad:DN051_33900"/>
<keyword evidence="4" id="KW-0520">NAD</keyword>
<feature type="domain" description="Ketoreductase" evidence="9">
    <location>
        <begin position="9"/>
        <end position="179"/>
    </location>
</feature>
<proteinExistence type="inferred from homology"/>
<dbReference type="NCBIfam" id="TIGR04316">
    <property type="entry name" value="dhbA_paeA"/>
    <property type="match status" value="1"/>
</dbReference>
<evidence type="ECO:0000256" key="2">
    <source>
        <dbReference type="ARBA" id="ARBA00006484"/>
    </source>
</evidence>
<dbReference type="Proteomes" id="UP000249616">
    <property type="component" value="Chromosome"/>
</dbReference>
<keyword evidence="11" id="KW-1185">Reference proteome</keyword>
<dbReference type="PRINTS" id="PR00080">
    <property type="entry name" value="SDRFAMILY"/>
</dbReference>
<sequence length="261" mass="27598">MEDKEFGCRVALVTGAAGGIGSAVVRALAERGTTVAAVDKDPRRLTGLVEELAEDGLKAVAFPADVTDSVLVEEIVDRTENELGAVDLLVNAAGVIRSGSMLGMSDVDWRAVFSVNLDGVFHCSRAVAARMRERRAGTIVTISSNAARIPRMQMGAYGASKAAATLYTKSLGLELAEHGIRCNVVSPGSTETDMLRSLWSAENDRQVTIDGSPAAYRTGIPLRRIAEPQDIADAVLFLASDRARHITMQDLCVDGGAILGV</sequence>
<dbReference type="GO" id="GO:0019290">
    <property type="term" value="P:siderophore biosynthetic process"/>
    <property type="evidence" value="ECO:0007669"/>
    <property type="project" value="InterPro"/>
</dbReference>
<organism evidence="10 11">
    <name type="scientific">Streptomyces cadmiisoli</name>
    <dbReference type="NCBI Taxonomy" id="2184053"/>
    <lineage>
        <taxon>Bacteria</taxon>
        <taxon>Bacillati</taxon>
        <taxon>Actinomycetota</taxon>
        <taxon>Actinomycetes</taxon>
        <taxon>Kitasatosporales</taxon>
        <taxon>Streptomycetaceae</taxon>
        <taxon>Streptomyces</taxon>
        <taxon>Streptomyces aurantiacus group</taxon>
    </lineage>
</organism>
<evidence type="ECO:0000256" key="3">
    <source>
        <dbReference type="ARBA" id="ARBA00023002"/>
    </source>
</evidence>
<dbReference type="PANTHER" id="PTHR43669:SF3">
    <property type="entry name" value="ALCOHOL DEHYDROGENASE, PUTATIVE (AFU_ORTHOLOGUE AFUA_3G03445)-RELATED"/>
    <property type="match status" value="1"/>
</dbReference>
<keyword evidence="3 10" id="KW-0560">Oxidoreductase</keyword>
<evidence type="ECO:0000259" key="9">
    <source>
        <dbReference type="SMART" id="SM00822"/>
    </source>
</evidence>
<dbReference type="FunFam" id="3.40.50.720:FF:000160">
    <property type="entry name" value="2,3-dihydro-2,3-dihydroxybenzoate dehydrogenase"/>
    <property type="match status" value="1"/>
</dbReference>
<dbReference type="PRINTS" id="PR01397">
    <property type="entry name" value="DHBDHDRGNASE"/>
</dbReference>
<gene>
    <name evidence="10" type="ORF">DN051_33900</name>
</gene>
<evidence type="ECO:0000256" key="8">
    <source>
        <dbReference type="NCBIfam" id="TIGR04316"/>
    </source>
</evidence>
<dbReference type="AlphaFoldDB" id="A0A2Z4JDH6"/>
<comment type="pathway">
    <text evidence="1">Siderophore biosynthesis.</text>
</comment>
<dbReference type="EMBL" id="CP030073">
    <property type="protein sequence ID" value="AWW42808.1"/>
    <property type="molecule type" value="Genomic_DNA"/>
</dbReference>
<evidence type="ECO:0000256" key="4">
    <source>
        <dbReference type="ARBA" id="ARBA00023027"/>
    </source>
</evidence>
<dbReference type="NCBIfam" id="NF006074">
    <property type="entry name" value="PRK08220.1"/>
    <property type="match status" value="1"/>
</dbReference>
<dbReference type="SMART" id="SM00822">
    <property type="entry name" value="PKS_KR"/>
    <property type="match status" value="1"/>
</dbReference>
<dbReference type="InterPro" id="IPR002347">
    <property type="entry name" value="SDR_fam"/>
</dbReference>
<comment type="similarity">
    <text evidence="2">Belongs to the short-chain dehydrogenases/reductases (SDR) family.</text>
</comment>